<evidence type="ECO:0000256" key="2">
    <source>
        <dbReference type="ARBA" id="ARBA00022525"/>
    </source>
</evidence>
<feature type="domain" description="SD-repeat containing protein B" evidence="4">
    <location>
        <begin position="219"/>
        <end position="336"/>
    </location>
</feature>
<dbReference type="SUPFAM" id="SSF117074">
    <property type="entry name" value="Hypothetical protein PA1324"/>
    <property type="match status" value="2"/>
</dbReference>
<keyword evidence="2" id="KW-0964">Secreted</keyword>
<evidence type="ECO:0000256" key="1">
    <source>
        <dbReference type="ARBA" id="ARBA00004613"/>
    </source>
</evidence>
<name>A0A6M0RQU0_9CYAN</name>
<keyword evidence="3" id="KW-0732">Signal</keyword>
<keyword evidence="6" id="KW-1185">Reference proteome</keyword>
<evidence type="ECO:0000313" key="5">
    <source>
        <dbReference type="EMBL" id="NEZ58556.1"/>
    </source>
</evidence>
<dbReference type="GO" id="GO:0005576">
    <property type="term" value="C:extracellular region"/>
    <property type="evidence" value="ECO:0007669"/>
    <property type="project" value="UniProtKB-SubCell"/>
</dbReference>
<comment type="caution">
    <text evidence="5">The sequence shown here is derived from an EMBL/GenBank/DDBJ whole genome shotgun (WGS) entry which is preliminary data.</text>
</comment>
<dbReference type="InterPro" id="IPR033764">
    <property type="entry name" value="Sdr_B"/>
</dbReference>
<dbReference type="PANTHER" id="PTHR39431:SF1">
    <property type="entry name" value="FRPA_C-RELATED PROTEIN"/>
    <property type="match status" value="1"/>
</dbReference>
<dbReference type="PANTHER" id="PTHR39431">
    <property type="entry name" value="FRPA/C-RELATED PROTEIN"/>
    <property type="match status" value="1"/>
</dbReference>
<dbReference type="EMBL" id="QXHD01000004">
    <property type="protein sequence ID" value="NEZ58556.1"/>
    <property type="molecule type" value="Genomic_DNA"/>
</dbReference>
<comment type="subcellular location">
    <subcellularLocation>
        <location evidence="1">Secreted</location>
    </subcellularLocation>
</comment>
<reference evidence="5 6" key="1">
    <citation type="journal article" date="2020" name="Microb. Ecol.">
        <title>Ecogenomics of the Marine Benthic Filamentous Cyanobacterium Adonisia.</title>
        <authorList>
            <person name="Walter J.M."/>
            <person name="Coutinho F.H."/>
            <person name="Leomil L."/>
            <person name="Hargreaves P.I."/>
            <person name="Campeao M.E."/>
            <person name="Vieira V.V."/>
            <person name="Silva B.S."/>
            <person name="Fistarol G.O."/>
            <person name="Salomon P.S."/>
            <person name="Sawabe T."/>
            <person name="Mino S."/>
            <person name="Hosokawa M."/>
            <person name="Miyashita H."/>
            <person name="Maruyama F."/>
            <person name="van Verk M.C."/>
            <person name="Dutilh B.E."/>
            <person name="Thompson C.C."/>
            <person name="Thompson F.L."/>
        </authorList>
    </citation>
    <scope>NUCLEOTIDE SEQUENCE [LARGE SCALE GENOMIC DNA]</scope>
    <source>
        <strain evidence="5 6">CCMR0081</strain>
    </source>
</reference>
<dbReference type="RefSeq" id="WP_163701195.1">
    <property type="nucleotide sequence ID" value="NZ_QXHD01000004.1"/>
</dbReference>
<evidence type="ECO:0000256" key="3">
    <source>
        <dbReference type="ARBA" id="ARBA00022729"/>
    </source>
</evidence>
<dbReference type="Proteomes" id="UP000481033">
    <property type="component" value="Unassembled WGS sequence"/>
</dbReference>
<dbReference type="InterPro" id="IPR013783">
    <property type="entry name" value="Ig-like_fold"/>
</dbReference>
<dbReference type="Gene3D" id="2.60.120.260">
    <property type="entry name" value="Galactose-binding domain-like"/>
    <property type="match status" value="1"/>
</dbReference>
<accession>A0A6M0RQU0</accession>
<dbReference type="Pfam" id="PF17210">
    <property type="entry name" value="SdrD_B"/>
    <property type="match status" value="2"/>
</dbReference>
<evidence type="ECO:0000259" key="4">
    <source>
        <dbReference type="Pfam" id="PF17210"/>
    </source>
</evidence>
<dbReference type="InterPro" id="IPR008979">
    <property type="entry name" value="Galactose-bd-like_sf"/>
</dbReference>
<sequence>MDIKSLSAALPEQLTLKAINRIHRHYSDPNDPNDSTYVDLVIEDGGVLNGTYGGFCIDSDRDIGFGVDENFNGIIDANTNEVGSSYSAKVYSSYEPLPDELVGQGLIEKPENLDLLNWIINQDFTQQTSPSGSGNYTWADLQRAVWTLIDDENSTAGGIGEEGDYWQQERVDEIVAAARANGEGFVPSYGQKMGIIIVPDTDGDGAPDAQVQFAAIELAKLGDKVFVDSNRNGIQDVTEVGVAGTTVNLLTDVDGDGTIEADEVIDSTTTDSNGEYHFTVVAGDYKVQFETPDGFEFTDANTGNDALDSDADTTTGLTHKITLDPGEYDSTIDAGIVSEATASLGDRVWYDTNKNGIQDAGEQGVADVKVTLTGGGADGIIGNADDTTAETVTDANGNYAFTNLNAGEEYKVTFSHLPQGYTFTQANADDMTTEEVVFESSFESVSNGSFIKAPLEGWRSKDGYLELHYNHSADGNNHIELNDDRLNYYNDTSQIYRNIATETGKQYTLTFQSAARPGYNADVNALEVRLDGATLLEVKEDGTQSSGLNWKTYTVTFEGDGTTKQLEFLSTGIAQNYGRGARLDDIKLVASSGSNNDAIDSDANPDNGMTQIVTLAAGEHNSTLDAGLVKTAVCAKLVGTEGINEGKKGRYFVELDGVSDVDRYFTVQVNSGSAKMTTDYRAGYQDIMWGGYYDTRNRWGRVIKKTYGYIAQGRAGYTGDDRKAIGPGDASWDYTVYDQNGHKDYDGVIQVKVAAGQTKSETFHVQTWKEKVTVDWDAPTRNGYYEGTERFSVSLVSGDADKLCGDHIDVSIRDRTHYDFFSPIALDLNGDGVQTTAMGATIGTFDLLGTGTAIESGWLSGADAFLAVDNNENGIIDDISELFGGEVGEGFAKLQTFDTNGDGLIGNQEILTGGIILWQDANENHTTDEGELITLGSQGITSLNTSFEETPVYQHGNVLIEHGSANKVDGSQIDMVDAYFQIPATASNHAETMTSLG</sequence>
<gene>
    <name evidence="5" type="ORF">DXZ20_23495</name>
</gene>
<dbReference type="InterPro" id="IPR018247">
    <property type="entry name" value="EF_Hand_1_Ca_BS"/>
</dbReference>
<dbReference type="PROSITE" id="PS00018">
    <property type="entry name" value="EF_HAND_1"/>
    <property type="match status" value="2"/>
</dbReference>
<protein>
    <submittedName>
        <fullName evidence="5">DUF642 domain-containing protein</fullName>
    </submittedName>
</protein>
<dbReference type="Gene3D" id="2.60.40.10">
    <property type="entry name" value="Immunoglobulins"/>
    <property type="match status" value="2"/>
</dbReference>
<proteinExistence type="predicted"/>
<organism evidence="5 6">
    <name type="scientific">Adonisia turfae CCMR0081</name>
    <dbReference type="NCBI Taxonomy" id="2292702"/>
    <lineage>
        <taxon>Bacteria</taxon>
        <taxon>Bacillati</taxon>
        <taxon>Cyanobacteriota</taxon>
        <taxon>Adonisia</taxon>
        <taxon>Adonisia turfae</taxon>
    </lineage>
</organism>
<feature type="domain" description="SD-repeat containing protein B" evidence="4">
    <location>
        <begin position="342"/>
        <end position="430"/>
    </location>
</feature>
<dbReference type="AlphaFoldDB" id="A0A6M0RQU0"/>
<evidence type="ECO:0000313" key="6">
    <source>
        <dbReference type="Proteomes" id="UP000481033"/>
    </source>
</evidence>
<dbReference type="SUPFAM" id="SSF49785">
    <property type="entry name" value="Galactose-binding domain-like"/>
    <property type="match status" value="1"/>
</dbReference>